<evidence type="ECO:0000313" key="3">
    <source>
        <dbReference type="Proteomes" id="UP000182235"/>
    </source>
</evidence>
<dbReference type="Proteomes" id="UP000182235">
    <property type="component" value="Unassembled WGS sequence"/>
</dbReference>
<feature type="region of interest" description="Disordered" evidence="1">
    <location>
        <begin position="1"/>
        <end position="42"/>
    </location>
</feature>
<dbReference type="SUPFAM" id="SSF52047">
    <property type="entry name" value="RNI-like"/>
    <property type="match status" value="1"/>
</dbReference>
<organism evidence="2 3">
    <name type="scientific">Emergomyces pasteurianus Ep9510</name>
    <dbReference type="NCBI Taxonomy" id="1447872"/>
    <lineage>
        <taxon>Eukaryota</taxon>
        <taxon>Fungi</taxon>
        <taxon>Dikarya</taxon>
        <taxon>Ascomycota</taxon>
        <taxon>Pezizomycotina</taxon>
        <taxon>Eurotiomycetes</taxon>
        <taxon>Eurotiomycetidae</taxon>
        <taxon>Onygenales</taxon>
        <taxon>Ajellomycetaceae</taxon>
        <taxon>Emergomyces</taxon>
    </lineage>
</organism>
<keyword evidence="3" id="KW-1185">Reference proteome</keyword>
<gene>
    <name evidence="2" type="ORF">AJ78_05065</name>
</gene>
<feature type="compositionally biased region" description="Basic and acidic residues" evidence="1">
    <location>
        <begin position="250"/>
        <end position="268"/>
    </location>
</feature>
<comment type="caution">
    <text evidence="2">The sequence shown here is derived from an EMBL/GenBank/DDBJ whole genome shotgun (WGS) entry which is preliminary data.</text>
</comment>
<sequence length="545" mass="61807">MPKKHHKPTTPKPNTTVHPSLTSFASSKFNNVSPKTKDGQSVNDLIHHLRRTQLTKHEEVAASLSRVAPRSVHPSIRNLLELPVTPPPRPRPGTRRVGERRVRRTPGPAEPLSWLVPNDASHRQAFDEGRKIIGNDRRERNIRLDRLPGAHFPATGSLQHMVLKSMALHWDSHLLYDGAFLSELPTPMRQMLLSYVATYTDHSSMEVGMKGFKPLFFDYSDNDNDTISDVTRLDLGSSLGRWMTFKQLSREIKGPDRPESRARTRDNENAPPSSWEEEADPGFPMNTIPRTPTQPLHQRFSNLKYLSLANPTHREASWPSLLNLLSHLSTITHLSLAYWPTPTLTPNALTASMKHQKLNSLTFAYGGTDMYSAFENNWVEAAGVLRRLSKITYCLKWLDLEGCSDWLPALSWNGIDLEGNFHAAAGPEWNSAWRGLEWLGLDPGWFPDVSDAEDSYLIYERDKTLLREIEIGCRGSPRIGATGIEGQMARIKERDEYRKLIERAVEVKKQVQAIRMGGGGRWLEVSLGQEREDELRMRVCGDRVK</sequence>
<dbReference type="AlphaFoldDB" id="A0A1J9QHC2"/>
<dbReference type="STRING" id="1447872.A0A1J9QHC2"/>
<dbReference type="EMBL" id="LGRN01000209">
    <property type="protein sequence ID" value="OJD14605.1"/>
    <property type="molecule type" value="Genomic_DNA"/>
</dbReference>
<feature type="compositionally biased region" description="Polar residues" evidence="1">
    <location>
        <begin position="20"/>
        <end position="42"/>
    </location>
</feature>
<proteinExistence type="predicted"/>
<evidence type="ECO:0000256" key="1">
    <source>
        <dbReference type="SAM" id="MobiDB-lite"/>
    </source>
</evidence>
<protein>
    <recommendedName>
        <fullName evidence="4">Tafazzin</fullName>
    </recommendedName>
</protein>
<evidence type="ECO:0008006" key="4">
    <source>
        <dbReference type="Google" id="ProtNLM"/>
    </source>
</evidence>
<name>A0A1J9QHC2_9EURO</name>
<reference evidence="2 3" key="1">
    <citation type="submission" date="2015-07" db="EMBL/GenBank/DDBJ databases">
        <title>Emmonsia species relationships and genome sequence.</title>
        <authorList>
            <consortium name="The Broad Institute Genomics Platform"/>
            <person name="Cuomo C.A."/>
            <person name="Munoz J.F."/>
            <person name="Imamovic A."/>
            <person name="Priest M.E."/>
            <person name="Young S."/>
            <person name="Clay O.K."/>
            <person name="McEwen J.G."/>
        </authorList>
    </citation>
    <scope>NUCLEOTIDE SEQUENCE [LARGE SCALE GENOMIC DNA]</scope>
    <source>
        <strain evidence="2 3">UAMH 9510</strain>
    </source>
</reference>
<feature type="region of interest" description="Disordered" evidence="1">
    <location>
        <begin position="250"/>
        <end position="289"/>
    </location>
</feature>
<evidence type="ECO:0000313" key="2">
    <source>
        <dbReference type="EMBL" id="OJD14605.1"/>
    </source>
</evidence>
<dbReference type="OrthoDB" id="193467at2759"/>
<accession>A0A1J9QHC2</accession>
<feature type="region of interest" description="Disordered" evidence="1">
    <location>
        <begin position="80"/>
        <end position="115"/>
    </location>
</feature>